<dbReference type="Proteomes" id="UP001642483">
    <property type="component" value="Unassembled WGS sequence"/>
</dbReference>
<keyword evidence="3" id="KW-1185">Reference proteome</keyword>
<feature type="region of interest" description="Disordered" evidence="1">
    <location>
        <begin position="439"/>
        <end position="491"/>
    </location>
</feature>
<organism evidence="2 3">
    <name type="scientific">Clavelina lepadiformis</name>
    <name type="common">Light-bulb sea squirt</name>
    <name type="synonym">Ascidia lepadiformis</name>
    <dbReference type="NCBI Taxonomy" id="159417"/>
    <lineage>
        <taxon>Eukaryota</taxon>
        <taxon>Metazoa</taxon>
        <taxon>Chordata</taxon>
        <taxon>Tunicata</taxon>
        <taxon>Ascidiacea</taxon>
        <taxon>Aplousobranchia</taxon>
        <taxon>Clavelinidae</taxon>
        <taxon>Clavelina</taxon>
    </lineage>
</organism>
<reference evidence="2 3" key="1">
    <citation type="submission" date="2024-02" db="EMBL/GenBank/DDBJ databases">
        <authorList>
            <person name="Daric V."/>
            <person name="Darras S."/>
        </authorList>
    </citation>
    <scope>NUCLEOTIDE SEQUENCE [LARGE SCALE GENOMIC DNA]</scope>
</reference>
<feature type="region of interest" description="Disordered" evidence="1">
    <location>
        <begin position="265"/>
        <end position="296"/>
    </location>
</feature>
<protein>
    <submittedName>
        <fullName evidence="2">Uncharacterized protein</fullName>
    </submittedName>
</protein>
<comment type="caution">
    <text evidence="2">The sequence shown here is derived from an EMBL/GenBank/DDBJ whole genome shotgun (WGS) entry which is preliminary data.</text>
</comment>
<feature type="compositionally biased region" description="Polar residues" evidence="1">
    <location>
        <begin position="143"/>
        <end position="167"/>
    </location>
</feature>
<evidence type="ECO:0000256" key="1">
    <source>
        <dbReference type="SAM" id="MobiDB-lite"/>
    </source>
</evidence>
<feature type="compositionally biased region" description="Polar residues" evidence="1">
    <location>
        <begin position="265"/>
        <end position="285"/>
    </location>
</feature>
<dbReference type="EMBL" id="CAWYQH010000013">
    <property type="protein sequence ID" value="CAK8674866.1"/>
    <property type="molecule type" value="Genomic_DNA"/>
</dbReference>
<feature type="compositionally biased region" description="Polar residues" evidence="1">
    <location>
        <begin position="477"/>
        <end position="491"/>
    </location>
</feature>
<feature type="region of interest" description="Disordered" evidence="1">
    <location>
        <begin position="137"/>
        <end position="168"/>
    </location>
</feature>
<feature type="compositionally biased region" description="Basic residues" evidence="1">
    <location>
        <begin position="460"/>
        <end position="469"/>
    </location>
</feature>
<feature type="compositionally biased region" description="Basic and acidic residues" evidence="1">
    <location>
        <begin position="449"/>
        <end position="459"/>
    </location>
</feature>
<proteinExistence type="predicted"/>
<evidence type="ECO:0000313" key="2">
    <source>
        <dbReference type="EMBL" id="CAK8674866.1"/>
    </source>
</evidence>
<sequence length="592" mass="68230">MGHNVSKSTTLSQRHFKKADCLRDVAGKNHHGQRRQRNALEQEYNAWLRSLSWNFEENPGHTTNKVWTRKKAPWHTSLRKKVTSLLNSKNHRNDAIVWPQAETCNFGKTKTTRSAKIRLSFMGKPSKFDHVYRTARHDKGRNWQKSPQIFSKPSTKKQSASERNGSSVEGDVKHCWEIPLDYNAIQGTSGLWGPRVLPCHVPGEEPFFPAKKSKVSRRVPDSDRKLSCLRSNENDQDNFYKLTSFQDAGSDEDYLRHTPEFSCTRTISHNDQGHSGFSSKNQSTGPLLEPNQDFPDSVTRVLPKVSVEDEDIQEFSIDPFAPVQEYDHLLYDLPADYSKHTQNKDFQHHNPNEVSYMQIDFGPGSENFLFARNTNIDLYKDEQETAKDHTMTTSKVQRLNSGRERSFSSNGICSASSLLWMTDNAMISSLEKVKKRNYRDYSPPVTNRDAVKREREKRKLNSRKKKTRSLQHERTQKGYTTDTSTTDSNLVETRDEKLQRYNDKVFHRNEVPSSSNVPCESLQKFQNMDSYLEQKINDMVKTLIDDKLGPHQQLGRGGREVLKQDPTNQIQDIIENHLASALTNIMVPRKNL</sequence>
<gene>
    <name evidence="2" type="ORF">CVLEPA_LOCUS4521</name>
</gene>
<name>A0ABP0F623_CLALP</name>
<feature type="region of interest" description="Disordered" evidence="1">
    <location>
        <begin position="387"/>
        <end position="408"/>
    </location>
</feature>
<evidence type="ECO:0000313" key="3">
    <source>
        <dbReference type="Proteomes" id="UP001642483"/>
    </source>
</evidence>
<feature type="compositionally biased region" description="Polar residues" evidence="1">
    <location>
        <begin position="391"/>
        <end position="400"/>
    </location>
</feature>
<accession>A0ABP0F623</accession>